<proteinExistence type="predicted"/>
<dbReference type="EMBL" id="WJQU01000001">
    <property type="protein sequence ID" value="KAJ6646376.1"/>
    <property type="molecule type" value="Genomic_DNA"/>
</dbReference>
<dbReference type="Proteomes" id="UP001151699">
    <property type="component" value="Chromosome A"/>
</dbReference>
<evidence type="ECO:0000313" key="2">
    <source>
        <dbReference type="Proteomes" id="UP001151699"/>
    </source>
</evidence>
<dbReference type="InterPro" id="IPR045700">
    <property type="entry name" value="Rab3GAP1"/>
</dbReference>
<protein>
    <submittedName>
        <fullName evidence="1">Rab3 GTPase-activating protein catalytic subunit</fullName>
    </submittedName>
</protein>
<dbReference type="OrthoDB" id="17346at2759"/>
<sequence>MEEIDDNEFYQQDFTTASEWEIFNARLEEQFHEWKLPFVETQENLDQNELSLCDWNIDRETVFFADSELVIARYCVLTPASSSSPDKSASLTTSDKSKSQICQAFKDLISLENNFCILDEKCDETSIHPIARWYGLRDFVVVYPTKKSITNESQIRILLSSVHIAVAESNCEVPVFVQVMEKRQNVFLGVCESRSTRLTFDIVHLASTPPTCKYLTGLLDMFKGKIGIPYLHPVTVSVRLTYTLNRFYSSSFNNQQNVDSRNEITSLPWGAPIDPVTEILLFCDWKQVAENVVLDSQNHSDFDAFLAPKWSIRARFQDSNEICYSLRECLSEYIQLNEKTHTLFDIFGDTFTLGGTSEANPLDLLTESKISKILPNFPSSKSYESKGQTSSKRSIDGPISEDVLTTMLYFMFPDAQPNSPHTYEVFDSENFDPMKIKSGPPNSLVHRLSILLAICNASYGGLRAVAQLWAEFTQEMRYRVENCIQIPG</sequence>
<gene>
    <name evidence="1" type="primary">Rab3gap1</name>
    <name evidence="1" type="ORF">Bhyg_01587</name>
</gene>
<name>A0A9Q0N9P4_9DIPT</name>
<accession>A0A9Q0N9P4</accession>
<evidence type="ECO:0000313" key="1">
    <source>
        <dbReference type="EMBL" id="KAJ6646376.1"/>
    </source>
</evidence>
<dbReference type="GO" id="GO:0005096">
    <property type="term" value="F:GTPase activator activity"/>
    <property type="evidence" value="ECO:0007669"/>
    <property type="project" value="InterPro"/>
</dbReference>
<dbReference type="AlphaFoldDB" id="A0A9Q0N9P4"/>
<comment type="caution">
    <text evidence="1">The sequence shown here is derived from an EMBL/GenBank/DDBJ whole genome shotgun (WGS) entry which is preliminary data.</text>
</comment>
<organism evidence="1 2">
    <name type="scientific">Pseudolycoriella hygida</name>
    <dbReference type="NCBI Taxonomy" id="35572"/>
    <lineage>
        <taxon>Eukaryota</taxon>
        <taxon>Metazoa</taxon>
        <taxon>Ecdysozoa</taxon>
        <taxon>Arthropoda</taxon>
        <taxon>Hexapoda</taxon>
        <taxon>Insecta</taxon>
        <taxon>Pterygota</taxon>
        <taxon>Neoptera</taxon>
        <taxon>Endopterygota</taxon>
        <taxon>Diptera</taxon>
        <taxon>Nematocera</taxon>
        <taxon>Sciaroidea</taxon>
        <taxon>Sciaridae</taxon>
        <taxon>Pseudolycoriella</taxon>
    </lineage>
</organism>
<keyword evidence="2" id="KW-1185">Reference proteome</keyword>
<reference evidence="1" key="1">
    <citation type="submission" date="2022-07" db="EMBL/GenBank/DDBJ databases">
        <authorList>
            <person name="Trinca V."/>
            <person name="Uliana J.V.C."/>
            <person name="Torres T.T."/>
            <person name="Ward R.J."/>
            <person name="Monesi N."/>
        </authorList>
    </citation>
    <scope>NUCLEOTIDE SEQUENCE</scope>
    <source>
        <strain evidence="1">HSMRA1968</strain>
        <tissue evidence="1">Whole embryos</tissue>
    </source>
</reference>
<dbReference type="PANTHER" id="PTHR21422:SF9">
    <property type="entry name" value="RAB3 GTPASE-ACTIVATING PROTEIN CATALYTIC SUBUNIT"/>
    <property type="match status" value="1"/>
</dbReference>
<dbReference type="PANTHER" id="PTHR21422">
    <property type="entry name" value="RAB3 GTPASE-ACTIVATING PROTEIN CATALYTIC SUBUNIT"/>
    <property type="match status" value="1"/>
</dbReference>